<dbReference type="SUPFAM" id="SSF51556">
    <property type="entry name" value="Metallo-dependent hydrolases"/>
    <property type="match status" value="1"/>
</dbReference>
<dbReference type="PANTHER" id="PTHR10443">
    <property type="entry name" value="MICROSOMAL DIPEPTIDASE"/>
    <property type="match status" value="1"/>
</dbReference>
<dbReference type="PROSITE" id="PS51365">
    <property type="entry name" value="RENAL_DIPEPTIDASE_2"/>
    <property type="match status" value="1"/>
</dbReference>
<reference evidence="2" key="1">
    <citation type="submission" date="2022-09" db="EMBL/GenBank/DDBJ databases">
        <title>Aureispira anguillicida sp. nov., isolated from Leptocephalus of Japanese eel Anguilla japonica.</title>
        <authorList>
            <person name="Yuasa K."/>
            <person name="Mekata T."/>
            <person name="Ikunari K."/>
        </authorList>
    </citation>
    <scope>NUCLEOTIDE SEQUENCE</scope>
    <source>
        <strain evidence="2">EL160426</strain>
    </source>
</reference>
<accession>A0A915YJ30</accession>
<dbReference type="GO" id="GO:0006508">
    <property type="term" value="P:proteolysis"/>
    <property type="evidence" value="ECO:0007669"/>
    <property type="project" value="InterPro"/>
</dbReference>
<evidence type="ECO:0000313" key="3">
    <source>
        <dbReference type="Proteomes" id="UP001060919"/>
    </source>
</evidence>
<dbReference type="KEGG" id="aup:AsAng_0049000"/>
<feature type="signal peptide" evidence="1">
    <location>
        <begin position="1"/>
        <end position="18"/>
    </location>
</feature>
<gene>
    <name evidence="2" type="ORF">AsAng_0049000</name>
</gene>
<dbReference type="Proteomes" id="UP001060919">
    <property type="component" value="Chromosome"/>
</dbReference>
<dbReference type="AlphaFoldDB" id="A0A915YJ30"/>
<dbReference type="EMBL" id="AP026867">
    <property type="protein sequence ID" value="BDS14128.1"/>
    <property type="molecule type" value="Genomic_DNA"/>
</dbReference>
<dbReference type="Gene3D" id="3.20.20.140">
    <property type="entry name" value="Metal-dependent hydrolases"/>
    <property type="match status" value="1"/>
</dbReference>
<dbReference type="RefSeq" id="WP_264789360.1">
    <property type="nucleotide sequence ID" value="NZ_AP026867.1"/>
</dbReference>
<organism evidence="2 3">
    <name type="scientific">Aureispira anguillae</name>
    <dbReference type="NCBI Taxonomy" id="2864201"/>
    <lineage>
        <taxon>Bacteria</taxon>
        <taxon>Pseudomonadati</taxon>
        <taxon>Bacteroidota</taxon>
        <taxon>Saprospiria</taxon>
        <taxon>Saprospirales</taxon>
        <taxon>Saprospiraceae</taxon>
        <taxon>Aureispira</taxon>
    </lineage>
</organism>
<sequence>MKLFFVITTLLLSHFLLAQDSLEQNIRVYMDMQMHPTMHVPYNFFGDGFVFFDENSPPHLTHLHQFKNVNYANYWKNNKGARIIVAGALTSEWVKSRKKARKVILKQLNYVNQFAAEHAEDFVVAKTAQEVRYHIKNSHKTIIIHSIEGGKQLINSLEDAEFWAKQGVAFITLMHLVDSEYGSAAVRPGLFTTLLNFKGAIKGKKKRGLTEKGKKAIKWLAQAGIMTDLTHMESQTRKDALAFMTQEKIPPLSTHDCFKAIKNNARSISGEEILTIYQLNGFMALPISGMEMQLVKSQPYYINKEDSLIQAGCHCPGSVDSYKFMYQALQQYIEANIGLIRGDSSISFANLSEEEKVKYAIGFQSDFNGWLNHSRPRIGKKGCYPIDSTKNYEAIELEGLAHPGLLASQWRLLDKEGVDLAPILRSSERFIQLWEYFRENKQQWK</sequence>
<dbReference type="GO" id="GO:0070573">
    <property type="term" value="F:metallodipeptidase activity"/>
    <property type="evidence" value="ECO:0007669"/>
    <property type="project" value="InterPro"/>
</dbReference>
<keyword evidence="1" id="KW-0732">Signal</keyword>
<keyword evidence="3" id="KW-1185">Reference proteome</keyword>
<dbReference type="InterPro" id="IPR032466">
    <property type="entry name" value="Metal_Hydrolase"/>
</dbReference>
<evidence type="ECO:0000256" key="1">
    <source>
        <dbReference type="SAM" id="SignalP"/>
    </source>
</evidence>
<feature type="chain" id="PRO_5036872934" evidence="1">
    <location>
        <begin position="19"/>
        <end position="445"/>
    </location>
</feature>
<dbReference type="InterPro" id="IPR008257">
    <property type="entry name" value="Pept_M19"/>
</dbReference>
<name>A0A915YJ30_9BACT</name>
<evidence type="ECO:0000313" key="2">
    <source>
        <dbReference type="EMBL" id="BDS14128.1"/>
    </source>
</evidence>
<dbReference type="Pfam" id="PF01244">
    <property type="entry name" value="Peptidase_M19"/>
    <property type="match status" value="1"/>
</dbReference>
<dbReference type="PANTHER" id="PTHR10443:SF12">
    <property type="entry name" value="DIPEPTIDASE"/>
    <property type="match status" value="1"/>
</dbReference>
<proteinExistence type="predicted"/>
<protein>
    <submittedName>
        <fullName evidence="2">Membrane dipeptidase</fullName>
    </submittedName>
</protein>